<dbReference type="STRING" id="27342.A0A0H2RDP3"/>
<evidence type="ECO:0000256" key="8">
    <source>
        <dbReference type="ARBA" id="ARBA00023033"/>
    </source>
</evidence>
<evidence type="ECO:0000256" key="3">
    <source>
        <dbReference type="ARBA" id="ARBA00010617"/>
    </source>
</evidence>
<evidence type="ECO:0000256" key="5">
    <source>
        <dbReference type="ARBA" id="ARBA00022723"/>
    </source>
</evidence>
<reference evidence="9 10" key="1">
    <citation type="submission" date="2015-04" db="EMBL/GenBank/DDBJ databases">
        <title>Complete genome sequence of Schizopora paradoxa KUC8140, a cosmopolitan wood degrader in East Asia.</title>
        <authorList>
            <consortium name="DOE Joint Genome Institute"/>
            <person name="Min B."/>
            <person name="Park H."/>
            <person name="Jang Y."/>
            <person name="Kim J.-J."/>
            <person name="Kim K.H."/>
            <person name="Pangilinan J."/>
            <person name="Lipzen A."/>
            <person name="Riley R."/>
            <person name="Grigoriev I.V."/>
            <person name="Spatafora J.W."/>
            <person name="Choi I.-G."/>
        </authorList>
    </citation>
    <scope>NUCLEOTIDE SEQUENCE [LARGE SCALE GENOMIC DNA]</scope>
    <source>
        <strain evidence="9 10">KUC8140</strain>
    </source>
</reference>
<evidence type="ECO:0000313" key="10">
    <source>
        <dbReference type="Proteomes" id="UP000053477"/>
    </source>
</evidence>
<evidence type="ECO:0000256" key="2">
    <source>
        <dbReference type="ARBA" id="ARBA00005179"/>
    </source>
</evidence>
<protein>
    <submittedName>
        <fullName evidence="9">Cytochrome P450</fullName>
    </submittedName>
</protein>
<organism evidence="9 10">
    <name type="scientific">Schizopora paradoxa</name>
    <dbReference type="NCBI Taxonomy" id="27342"/>
    <lineage>
        <taxon>Eukaryota</taxon>
        <taxon>Fungi</taxon>
        <taxon>Dikarya</taxon>
        <taxon>Basidiomycota</taxon>
        <taxon>Agaricomycotina</taxon>
        <taxon>Agaricomycetes</taxon>
        <taxon>Hymenochaetales</taxon>
        <taxon>Schizoporaceae</taxon>
        <taxon>Schizopora</taxon>
    </lineage>
</organism>
<dbReference type="InterPro" id="IPR050364">
    <property type="entry name" value="Cytochrome_P450_fung"/>
</dbReference>
<accession>A0A0H2RDP3</accession>
<dbReference type="SUPFAM" id="SSF48264">
    <property type="entry name" value="Cytochrome P450"/>
    <property type="match status" value="1"/>
</dbReference>
<dbReference type="Gene3D" id="1.10.630.10">
    <property type="entry name" value="Cytochrome P450"/>
    <property type="match status" value="1"/>
</dbReference>
<comment type="similarity">
    <text evidence="3">Belongs to the cytochrome P450 family.</text>
</comment>
<dbReference type="GO" id="GO:0004497">
    <property type="term" value="F:monooxygenase activity"/>
    <property type="evidence" value="ECO:0007669"/>
    <property type="project" value="UniProtKB-KW"/>
</dbReference>
<dbReference type="OrthoDB" id="1055148at2759"/>
<dbReference type="InterPro" id="IPR036396">
    <property type="entry name" value="Cyt_P450_sf"/>
</dbReference>
<dbReference type="EMBL" id="KQ086127">
    <property type="protein sequence ID" value="KLO07653.1"/>
    <property type="molecule type" value="Genomic_DNA"/>
</dbReference>
<dbReference type="PRINTS" id="PR00463">
    <property type="entry name" value="EP450I"/>
</dbReference>
<dbReference type="InParanoid" id="A0A0H2RDP3"/>
<keyword evidence="10" id="KW-1185">Reference proteome</keyword>
<keyword evidence="6" id="KW-0560">Oxidoreductase</keyword>
<keyword evidence="7" id="KW-0408">Iron</keyword>
<proteinExistence type="inferred from homology"/>
<dbReference type="GO" id="GO:0016705">
    <property type="term" value="F:oxidoreductase activity, acting on paired donors, with incorporation or reduction of molecular oxygen"/>
    <property type="evidence" value="ECO:0007669"/>
    <property type="project" value="InterPro"/>
</dbReference>
<keyword evidence="8" id="KW-0503">Monooxygenase</keyword>
<dbReference type="CDD" id="cd11065">
    <property type="entry name" value="CYP64-like"/>
    <property type="match status" value="1"/>
</dbReference>
<sequence>MSVFSFKSVSVTANNSSFVFLRYDRARLSLRSRLPLPPGPKRLPIIGNLLQIVTSGKPFWETVHEWSKIYGTKSGTSFISSQDTVSEFTVKKASIYSSRPRYIMPVISGFGWTTVALPYTAELRRQRAILQKFFFNSDVLNYTEIQQRESYEFLKNLLRSPGKYDKHAHHLPASTIMMNVYGHEVEADDPYLQLADESGRAFIEYFSYIFLDLLPWMQSLPEWFPGTGFMKVAREGRELSDKVRHRLYSLTKSKMMNGTAKESMTTKLLGEAANTGKANNAETEEEFADVSAMMFLAGSDTTVTSIMNLVLAVLQFPDTLRRAQEEIDRVVGIDRLPTFEDKENLPYINAMCTEVMRWEVVAPLALPRCAAQDDEFRGYHIPAGTLVLPNVWSIANNSEVYPNPSQFKPERWLPGGVNEKSIRPMSYALGSGRRCLFITAASLFATFNIERALDANGKPSPLGGHEWSIVRFVTPSTCKFTPRSEKAAALIREANGSV</sequence>
<evidence type="ECO:0000256" key="6">
    <source>
        <dbReference type="ARBA" id="ARBA00023002"/>
    </source>
</evidence>
<dbReference type="InterPro" id="IPR001128">
    <property type="entry name" value="Cyt_P450"/>
</dbReference>
<comment type="pathway">
    <text evidence="2">Secondary metabolite biosynthesis.</text>
</comment>
<dbReference type="PANTHER" id="PTHR46300:SF7">
    <property type="entry name" value="P450, PUTATIVE (EUROFUNG)-RELATED"/>
    <property type="match status" value="1"/>
</dbReference>
<dbReference type="AlphaFoldDB" id="A0A0H2RDP3"/>
<keyword evidence="5" id="KW-0479">Metal-binding</keyword>
<gene>
    <name evidence="9" type="ORF">SCHPADRAFT_917141</name>
</gene>
<evidence type="ECO:0000313" key="9">
    <source>
        <dbReference type="EMBL" id="KLO07653.1"/>
    </source>
</evidence>
<evidence type="ECO:0000256" key="7">
    <source>
        <dbReference type="ARBA" id="ARBA00023004"/>
    </source>
</evidence>
<evidence type="ECO:0000256" key="1">
    <source>
        <dbReference type="ARBA" id="ARBA00001971"/>
    </source>
</evidence>
<dbReference type="GO" id="GO:0005506">
    <property type="term" value="F:iron ion binding"/>
    <property type="evidence" value="ECO:0007669"/>
    <property type="project" value="InterPro"/>
</dbReference>
<dbReference type="GO" id="GO:0020037">
    <property type="term" value="F:heme binding"/>
    <property type="evidence" value="ECO:0007669"/>
    <property type="project" value="InterPro"/>
</dbReference>
<dbReference type="PANTHER" id="PTHR46300">
    <property type="entry name" value="P450, PUTATIVE (EUROFUNG)-RELATED-RELATED"/>
    <property type="match status" value="1"/>
</dbReference>
<dbReference type="InterPro" id="IPR002401">
    <property type="entry name" value="Cyt_P450_E_grp-I"/>
</dbReference>
<keyword evidence="4" id="KW-0349">Heme</keyword>
<name>A0A0H2RDP3_9AGAM</name>
<comment type="cofactor">
    <cofactor evidence="1">
        <name>heme</name>
        <dbReference type="ChEBI" id="CHEBI:30413"/>
    </cofactor>
</comment>
<dbReference type="Proteomes" id="UP000053477">
    <property type="component" value="Unassembled WGS sequence"/>
</dbReference>
<dbReference type="Pfam" id="PF00067">
    <property type="entry name" value="p450"/>
    <property type="match status" value="1"/>
</dbReference>
<evidence type="ECO:0000256" key="4">
    <source>
        <dbReference type="ARBA" id="ARBA00022617"/>
    </source>
</evidence>